<gene>
    <name evidence="2" type="ORF">GIB67_042107</name>
</gene>
<protein>
    <recommendedName>
        <fullName evidence="1">Histone H2A C-terminal domain-containing protein</fullName>
    </recommendedName>
</protein>
<organism evidence="2 3">
    <name type="scientific">Kingdonia uniflora</name>
    <dbReference type="NCBI Taxonomy" id="39325"/>
    <lineage>
        <taxon>Eukaryota</taxon>
        <taxon>Viridiplantae</taxon>
        <taxon>Streptophyta</taxon>
        <taxon>Embryophyta</taxon>
        <taxon>Tracheophyta</taxon>
        <taxon>Spermatophyta</taxon>
        <taxon>Magnoliopsida</taxon>
        <taxon>Ranunculales</taxon>
        <taxon>Circaeasteraceae</taxon>
        <taxon>Kingdonia</taxon>
    </lineage>
</organism>
<feature type="domain" description="Histone H2A C-terminal" evidence="1">
    <location>
        <begin position="76"/>
        <end position="110"/>
    </location>
</feature>
<evidence type="ECO:0000313" key="2">
    <source>
        <dbReference type="EMBL" id="KAF6168800.1"/>
    </source>
</evidence>
<accession>A0A7J7NP28</accession>
<dbReference type="Pfam" id="PF16211">
    <property type="entry name" value="Histone_H2A_C"/>
    <property type="match status" value="1"/>
</dbReference>
<sequence>FILTISFSSRLSLSLSLTFSFPKPALHLYISKIPLSLVSFLNIKSSLSKGTHCGVTPRSGWCMVLRHIHLAVRNDEELNKLLRSLAIAIGRVMANIHNLLWLKNGVGSSKAANAC</sequence>
<reference evidence="2 3" key="1">
    <citation type="journal article" date="2020" name="IScience">
        <title>Genome Sequencing of the Endangered Kingdonia uniflora (Circaeasteraceae, Ranunculales) Reveals Potential Mechanisms of Evolutionary Specialization.</title>
        <authorList>
            <person name="Sun Y."/>
            <person name="Deng T."/>
            <person name="Zhang A."/>
            <person name="Moore M.J."/>
            <person name="Landis J.B."/>
            <person name="Lin N."/>
            <person name="Zhang H."/>
            <person name="Zhang X."/>
            <person name="Huang J."/>
            <person name="Zhang X."/>
            <person name="Sun H."/>
            <person name="Wang H."/>
        </authorList>
    </citation>
    <scope>NUCLEOTIDE SEQUENCE [LARGE SCALE GENOMIC DNA]</scope>
    <source>
        <strain evidence="2">TB1705</strain>
        <tissue evidence="2">Leaf</tissue>
    </source>
</reference>
<comment type="caution">
    <text evidence="2">The sequence shown here is derived from an EMBL/GenBank/DDBJ whole genome shotgun (WGS) entry which is preliminary data.</text>
</comment>
<dbReference type="SUPFAM" id="SSF47113">
    <property type="entry name" value="Histone-fold"/>
    <property type="match status" value="1"/>
</dbReference>
<dbReference type="InterPro" id="IPR009072">
    <property type="entry name" value="Histone-fold"/>
</dbReference>
<dbReference type="OrthoDB" id="9421954at2759"/>
<proteinExistence type="predicted"/>
<evidence type="ECO:0000259" key="1">
    <source>
        <dbReference type="Pfam" id="PF16211"/>
    </source>
</evidence>
<name>A0A7J7NP28_9MAGN</name>
<dbReference type="GO" id="GO:0046982">
    <property type="term" value="F:protein heterodimerization activity"/>
    <property type="evidence" value="ECO:0007669"/>
    <property type="project" value="InterPro"/>
</dbReference>
<dbReference type="Gene3D" id="1.10.20.10">
    <property type="entry name" value="Histone, subunit A"/>
    <property type="match status" value="1"/>
</dbReference>
<dbReference type="AlphaFoldDB" id="A0A7J7NP28"/>
<keyword evidence="3" id="KW-1185">Reference proteome</keyword>
<dbReference type="InterPro" id="IPR032454">
    <property type="entry name" value="Histone_H2A_C"/>
</dbReference>
<evidence type="ECO:0000313" key="3">
    <source>
        <dbReference type="Proteomes" id="UP000541444"/>
    </source>
</evidence>
<feature type="non-terminal residue" evidence="2">
    <location>
        <position position="1"/>
    </location>
</feature>
<dbReference type="Proteomes" id="UP000541444">
    <property type="component" value="Unassembled WGS sequence"/>
</dbReference>
<dbReference type="EMBL" id="JACGCM010000677">
    <property type="protein sequence ID" value="KAF6168800.1"/>
    <property type="molecule type" value="Genomic_DNA"/>
</dbReference>